<feature type="transmembrane region" description="Helical" evidence="1">
    <location>
        <begin position="306"/>
        <end position="325"/>
    </location>
</feature>
<organism evidence="2 3">
    <name type="scientific">Tistlia consotensis USBA 355</name>
    <dbReference type="NCBI Taxonomy" id="560819"/>
    <lineage>
        <taxon>Bacteria</taxon>
        <taxon>Pseudomonadati</taxon>
        <taxon>Pseudomonadota</taxon>
        <taxon>Alphaproteobacteria</taxon>
        <taxon>Rhodospirillales</taxon>
        <taxon>Rhodovibrionaceae</taxon>
        <taxon>Tistlia</taxon>
    </lineage>
</organism>
<feature type="transmembrane region" description="Helical" evidence="1">
    <location>
        <begin position="492"/>
        <end position="511"/>
    </location>
</feature>
<proteinExistence type="predicted"/>
<evidence type="ECO:0000313" key="3">
    <source>
        <dbReference type="Proteomes" id="UP000192917"/>
    </source>
</evidence>
<keyword evidence="1" id="KW-1133">Transmembrane helix</keyword>
<dbReference type="Proteomes" id="UP000192917">
    <property type="component" value="Unassembled WGS sequence"/>
</dbReference>
<feature type="transmembrane region" description="Helical" evidence="1">
    <location>
        <begin position="278"/>
        <end position="300"/>
    </location>
</feature>
<evidence type="ECO:0008006" key="4">
    <source>
        <dbReference type="Google" id="ProtNLM"/>
    </source>
</evidence>
<evidence type="ECO:0000256" key="1">
    <source>
        <dbReference type="SAM" id="Phobius"/>
    </source>
</evidence>
<feature type="transmembrane region" description="Helical" evidence="1">
    <location>
        <begin position="77"/>
        <end position="95"/>
    </location>
</feature>
<accession>A0A1Y6BE53</accession>
<dbReference type="EMBL" id="FWZX01000002">
    <property type="protein sequence ID" value="SME98871.1"/>
    <property type="molecule type" value="Genomic_DNA"/>
</dbReference>
<feature type="transmembrane region" description="Helical" evidence="1">
    <location>
        <begin position="253"/>
        <end position="271"/>
    </location>
</feature>
<protein>
    <recommendedName>
        <fullName evidence="4">Chlor_Arch_YYY domain-containing protein</fullName>
    </recommendedName>
</protein>
<feature type="transmembrane region" description="Helical" evidence="1">
    <location>
        <begin position="44"/>
        <end position="65"/>
    </location>
</feature>
<gene>
    <name evidence="2" type="ORF">SAMN05428998_102218</name>
</gene>
<feature type="transmembrane region" description="Helical" evidence="1">
    <location>
        <begin position="360"/>
        <end position="393"/>
    </location>
</feature>
<dbReference type="AlphaFoldDB" id="A0A1Y6BE53"/>
<reference evidence="2 3" key="1">
    <citation type="submission" date="2017-04" db="EMBL/GenBank/DDBJ databases">
        <authorList>
            <person name="Afonso C.L."/>
            <person name="Miller P.J."/>
            <person name="Scott M.A."/>
            <person name="Spackman E."/>
            <person name="Goraichik I."/>
            <person name="Dimitrov K.M."/>
            <person name="Suarez D.L."/>
            <person name="Swayne D.E."/>
        </authorList>
    </citation>
    <scope>NUCLEOTIDE SEQUENCE [LARGE SCALE GENOMIC DNA]</scope>
    <source>
        <strain evidence="2 3">USBA 355</strain>
    </source>
</reference>
<feature type="transmembrane region" description="Helical" evidence="1">
    <location>
        <begin position="517"/>
        <end position="537"/>
    </location>
</feature>
<name>A0A1Y6BE53_9PROT</name>
<feature type="transmembrane region" description="Helical" evidence="1">
    <location>
        <begin position="461"/>
        <end position="480"/>
    </location>
</feature>
<feature type="transmembrane region" description="Helical" evidence="1">
    <location>
        <begin position="170"/>
        <end position="193"/>
    </location>
</feature>
<dbReference type="STRING" id="560819.SAMN05428998_102218"/>
<feature type="transmembrane region" description="Helical" evidence="1">
    <location>
        <begin position="12"/>
        <end position="32"/>
    </location>
</feature>
<keyword evidence="3" id="KW-1185">Reference proteome</keyword>
<feature type="transmembrane region" description="Helical" evidence="1">
    <location>
        <begin position="101"/>
        <end position="123"/>
    </location>
</feature>
<dbReference type="RefSeq" id="WP_143596146.1">
    <property type="nucleotide sequence ID" value="NZ_FWZX01000002.1"/>
</dbReference>
<keyword evidence="1" id="KW-0812">Transmembrane</keyword>
<feature type="transmembrane region" description="Helical" evidence="1">
    <location>
        <begin position="205"/>
        <end position="221"/>
    </location>
</feature>
<feature type="transmembrane region" description="Helical" evidence="1">
    <location>
        <begin position="135"/>
        <end position="158"/>
    </location>
</feature>
<evidence type="ECO:0000313" key="2">
    <source>
        <dbReference type="EMBL" id="SME98871.1"/>
    </source>
</evidence>
<keyword evidence="1" id="KW-0472">Membrane</keyword>
<feature type="transmembrane region" description="Helical" evidence="1">
    <location>
        <begin position="549"/>
        <end position="567"/>
    </location>
</feature>
<sequence>MTSVTDEAPRPAWPLSAAALFAIFAATVVLGVNLFGQTESREFWGYLLLLVLGPFAGGLLSALLGRNAAAWQAAARRILLLAAATLLLLGLAALLRQVSGVPLLPVAVALSLGSFLLLSLAVLADRLPAGLERRLEPLAPHAVPLLLAALMAFCALYTPLYPGKVEVSAFFAWIVGDPLFPILLLAAWPVGYLLPRLPKLRGGPLAWLPLALVLCLALLLYDDGHFIEYAHYAAYVGPALHALHGGVPMVEVYSQYGFLPWAVLSLVYHWLPETFGTAAVVVRLFTLAWFAVFVLTAYRLVEDKAVGLLLAAVGLIWAVTFHGNLFNLNALPSTEGYRYLLPQFAILFLAVARRGRERTLGLALLAGIASLTSIEAVVMTAGPVGALAFLTAVRDRSLRALLRDGLAGLAGIAAAQALLTLMLLVFYGRLPDYAPYLELTGTFEPGSAATAAWARPMPSAFGLWVPFSVPLFAVLALAFRDALAGRPDHPRAWLLVPAAVLAVGEASYYVGRSFTTTLGLALLPFLLVVLVGIDALLQRWRSRPARELRWERLLVGLAIAAVFAFSLERFARPYNPGKGNATILRHCFTEAGCAPATVLGRIDRAINEQAIELREDDPKNYVFAGQDLPERLSEILTLAHEDGESERTGLLVDTTHLPYLGVLAFTELGTWYRWPISSSDNDSGSSSLIRLILGSALPARDGEQLIVEKEHDILSLAERELFAQYQARCTLETVQQTRFYEVLRTRDCKN</sequence>
<feature type="transmembrane region" description="Helical" evidence="1">
    <location>
        <begin position="405"/>
        <end position="427"/>
    </location>
</feature>